<dbReference type="AlphaFoldDB" id="A1ZMS3"/>
<evidence type="ECO:0000313" key="1">
    <source>
        <dbReference type="EMBL" id="EAY28453.1"/>
    </source>
</evidence>
<evidence type="ECO:0000313" key="2">
    <source>
        <dbReference type="Proteomes" id="UP000004095"/>
    </source>
</evidence>
<dbReference type="Proteomes" id="UP000004095">
    <property type="component" value="Unassembled WGS sequence"/>
</dbReference>
<organism evidence="1 2">
    <name type="scientific">Microscilla marina ATCC 23134</name>
    <dbReference type="NCBI Taxonomy" id="313606"/>
    <lineage>
        <taxon>Bacteria</taxon>
        <taxon>Pseudomonadati</taxon>
        <taxon>Bacteroidota</taxon>
        <taxon>Cytophagia</taxon>
        <taxon>Cytophagales</taxon>
        <taxon>Microscillaceae</taxon>
        <taxon>Microscilla</taxon>
    </lineage>
</organism>
<sequence>MACENPNKTAAGTAQPYFDLKGFVQTQITWLNQQQPKVKKQVRNEGKLVTKTLAIKNWEKELRMFINADINKAALIGTYDIVKKGKIIKYTTKEEKNSVKEMTVELGNDKKVAKSVKIIVGNDNALFASGTKLIIQCQNKGNDYRITTYTIDGFQKIIMRDKRPYFIHAKVL</sequence>
<reference evidence="1 2" key="1">
    <citation type="submission" date="2007-01" db="EMBL/GenBank/DDBJ databases">
        <authorList>
            <person name="Haygood M."/>
            <person name="Podell S."/>
            <person name="Anderson C."/>
            <person name="Hopkinson B."/>
            <person name="Roe K."/>
            <person name="Barbeau K."/>
            <person name="Gaasterland T."/>
            <person name="Ferriera S."/>
            <person name="Johnson J."/>
            <person name="Kravitz S."/>
            <person name="Beeson K."/>
            <person name="Sutton G."/>
            <person name="Rogers Y.-H."/>
            <person name="Friedman R."/>
            <person name="Frazier M."/>
            <person name="Venter J.C."/>
        </authorList>
    </citation>
    <scope>NUCLEOTIDE SEQUENCE [LARGE SCALE GENOMIC DNA]</scope>
    <source>
        <strain evidence="1 2">ATCC 23134</strain>
    </source>
</reference>
<name>A1ZMS3_MICM2</name>
<comment type="caution">
    <text evidence="1">The sequence shown here is derived from an EMBL/GenBank/DDBJ whole genome shotgun (WGS) entry which is preliminary data.</text>
</comment>
<keyword evidence="2" id="KW-1185">Reference proteome</keyword>
<dbReference type="eggNOG" id="ENOG503078F">
    <property type="taxonomic scope" value="Bacteria"/>
</dbReference>
<accession>A1ZMS3</accession>
<proteinExistence type="predicted"/>
<gene>
    <name evidence="1" type="ORF">M23134_04016</name>
</gene>
<dbReference type="EMBL" id="AAWS01000016">
    <property type="protein sequence ID" value="EAY28453.1"/>
    <property type="molecule type" value="Genomic_DNA"/>
</dbReference>
<protein>
    <submittedName>
        <fullName evidence="1">Uncharacterized protein</fullName>
    </submittedName>
</protein>